<evidence type="ECO:0000313" key="2">
    <source>
        <dbReference type="Proteomes" id="UP000267187"/>
    </source>
</evidence>
<dbReference type="Proteomes" id="UP000267187">
    <property type="component" value="Unassembled WGS sequence"/>
</dbReference>
<dbReference type="OrthoDB" id="9764969at2"/>
<sequence length="389" mass="43205">MLRTLVAISVILLCACDGLHSEKNTPPTFSSFHIDQGTTPSLFSDEQGGLISFQQLNHQNTELVVGHIDNTGEIHQQVVASGDDWFVNWADFPSISRNGDHIVTWFLRKHDEGTYSYDIWLVQSFDNGETWQPPQQLNNDNGGGEHGFADIIPFEDAFLISWLDGRNTVGHHGAHSGAMMVNWALIHSDGSVRTNETLDTRSCDCCHTALSEVSGVPVLAYRDRTVDEIRDIAVSHWQGVGFEEPTLWHQDNWQINGCPVNGPSVWESQGKLAMAWFTQATGVSELRYKVVGAEPTTLSQTTLGRIDSLQHDDYSYISHLHRQPTGRSSVNIIRFNSTTPAESDTLQVADSSASRSSGIPKMAVINRQLWIATTNDRGITLYRSSDALR</sequence>
<dbReference type="EMBL" id="REFJ01000003">
    <property type="protein sequence ID" value="RMA80013.1"/>
    <property type="molecule type" value="Genomic_DNA"/>
</dbReference>
<dbReference type="InterPro" id="IPR036278">
    <property type="entry name" value="Sialidase_sf"/>
</dbReference>
<protein>
    <recommendedName>
        <fullName evidence="3">Exo-alpha-sialidase</fullName>
    </recommendedName>
</protein>
<keyword evidence="2" id="KW-1185">Reference proteome</keyword>
<evidence type="ECO:0000313" key="1">
    <source>
        <dbReference type="EMBL" id="RMA80013.1"/>
    </source>
</evidence>
<dbReference type="SUPFAM" id="SSF50939">
    <property type="entry name" value="Sialidases"/>
    <property type="match status" value="1"/>
</dbReference>
<dbReference type="RefSeq" id="WP_121876703.1">
    <property type="nucleotide sequence ID" value="NZ_REFJ01000003.1"/>
</dbReference>
<name>A0A3M0A4P6_9GAMM</name>
<dbReference type="AlphaFoldDB" id="A0A3M0A4P6"/>
<organism evidence="1 2">
    <name type="scientific">Umboniibacter marinipuniceus</name>
    <dbReference type="NCBI Taxonomy" id="569599"/>
    <lineage>
        <taxon>Bacteria</taxon>
        <taxon>Pseudomonadati</taxon>
        <taxon>Pseudomonadota</taxon>
        <taxon>Gammaproteobacteria</taxon>
        <taxon>Cellvibrionales</taxon>
        <taxon>Cellvibrionaceae</taxon>
        <taxon>Umboniibacter</taxon>
    </lineage>
</organism>
<proteinExistence type="predicted"/>
<gene>
    <name evidence="1" type="ORF">DFR27_1369</name>
</gene>
<comment type="caution">
    <text evidence="1">The sequence shown here is derived from an EMBL/GenBank/DDBJ whole genome shotgun (WGS) entry which is preliminary data.</text>
</comment>
<reference evidence="1 2" key="1">
    <citation type="submission" date="2018-10" db="EMBL/GenBank/DDBJ databases">
        <title>Genomic Encyclopedia of Type Strains, Phase IV (KMG-IV): sequencing the most valuable type-strain genomes for metagenomic binning, comparative biology and taxonomic classification.</title>
        <authorList>
            <person name="Goeker M."/>
        </authorList>
    </citation>
    <scope>NUCLEOTIDE SEQUENCE [LARGE SCALE GENOMIC DNA]</scope>
    <source>
        <strain evidence="1 2">DSM 25080</strain>
    </source>
</reference>
<evidence type="ECO:0008006" key="3">
    <source>
        <dbReference type="Google" id="ProtNLM"/>
    </source>
</evidence>
<dbReference type="CDD" id="cd15482">
    <property type="entry name" value="Sialidase_non-viral"/>
    <property type="match status" value="1"/>
</dbReference>
<accession>A0A3M0A4P6</accession>
<dbReference type="PROSITE" id="PS51257">
    <property type="entry name" value="PROKAR_LIPOPROTEIN"/>
    <property type="match status" value="1"/>
</dbReference>